<name>A0A1Y2JX94_BRAJP</name>
<dbReference type="Proteomes" id="UP000193335">
    <property type="component" value="Unassembled WGS sequence"/>
</dbReference>
<dbReference type="AlphaFoldDB" id="A0A1Y2JX94"/>
<sequence length="217" mass="23548">MTMGAVQFYAQAMRDAGLLTKGGRGLAAAHLTVADVSNWLLALCVSETAAAAPEEVNLTREAAFDPATSTVLKDVSRGLNVTSAKTAGEAIELLMRDMIDGRFRDWQGQKPVAVPTESESWHLGILIPTAVVEFVVSGQSVSLHLSKPTEAGRVRTTSMRFVRVDPMFKMRMKTVTDWNSRSSLSSLTRINRVGPRVFERLADALRSSDDGASHASR</sequence>
<proteinExistence type="predicted"/>
<accession>A0A1Y2JX94</accession>
<organism evidence="1 2">
    <name type="scientific">Bradyrhizobium japonicum</name>
    <dbReference type="NCBI Taxonomy" id="375"/>
    <lineage>
        <taxon>Bacteria</taxon>
        <taxon>Pseudomonadati</taxon>
        <taxon>Pseudomonadota</taxon>
        <taxon>Alphaproteobacteria</taxon>
        <taxon>Hyphomicrobiales</taxon>
        <taxon>Nitrobacteraceae</taxon>
        <taxon>Bradyrhizobium</taxon>
    </lineage>
</organism>
<reference evidence="1 2" key="1">
    <citation type="submission" date="2017-03" db="EMBL/GenBank/DDBJ databases">
        <title>Whole genome sequences of fourteen strains of Bradyrhizobium canariense and one strain of Bradyrhizobium japonicum isolated from Lupinus (Papilionoideae: Genisteae) species in Algeria.</title>
        <authorList>
            <person name="Crovadore J."/>
            <person name="Chekireb D."/>
            <person name="Brachmann A."/>
            <person name="Chablais R."/>
            <person name="Cochard B."/>
            <person name="Lefort F."/>
        </authorList>
    </citation>
    <scope>NUCLEOTIDE SEQUENCE [LARGE SCALE GENOMIC DNA]</scope>
    <source>
        <strain evidence="1 2">UBMA197</strain>
    </source>
</reference>
<evidence type="ECO:0000313" key="1">
    <source>
        <dbReference type="EMBL" id="OSJ36767.1"/>
    </source>
</evidence>
<protein>
    <submittedName>
        <fullName evidence="1">Uncharacterized protein</fullName>
    </submittedName>
</protein>
<gene>
    <name evidence="1" type="ORF">BSZ19_02670</name>
</gene>
<comment type="caution">
    <text evidence="1">The sequence shown here is derived from an EMBL/GenBank/DDBJ whole genome shotgun (WGS) entry which is preliminary data.</text>
</comment>
<evidence type="ECO:0000313" key="2">
    <source>
        <dbReference type="Proteomes" id="UP000193335"/>
    </source>
</evidence>
<dbReference type="EMBL" id="NAFL01000175">
    <property type="protein sequence ID" value="OSJ36767.1"/>
    <property type="molecule type" value="Genomic_DNA"/>
</dbReference>